<organism evidence="2 3">
    <name type="scientific">Flammeovirga pacifica</name>
    <dbReference type="NCBI Taxonomy" id="915059"/>
    <lineage>
        <taxon>Bacteria</taxon>
        <taxon>Pseudomonadati</taxon>
        <taxon>Bacteroidota</taxon>
        <taxon>Cytophagia</taxon>
        <taxon>Cytophagales</taxon>
        <taxon>Flammeovirgaceae</taxon>
        <taxon>Flammeovirga</taxon>
    </lineage>
</organism>
<dbReference type="EMBL" id="JRYR02000001">
    <property type="protein sequence ID" value="OHX68509.1"/>
    <property type="molecule type" value="Genomic_DNA"/>
</dbReference>
<dbReference type="PANTHER" id="PTHR40394:SF2">
    <property type="entry name" value="QUINOL:CYTOCHROME C OXIDOREDUCTASE MEMBRANE PROTEIN"/>
    <property type="match status" value="1"/>
</dbReference>
<dbReference type="AlphaFoldDB" id="A0A1S1Z5E2"/>
<comment type="caution">
    <text evidence="2">The sequence shown here is derived from an EMBL/GenBank/DDBJ whole genome shotgun (WGS) entry which is preliminary data.</text>
</comment>
<dbReference type="Pfam" id="PF11821">
    <property type="entry name" value="ActD"/>
    <property type="match status" value="1"/>
</dbReference>
<keyword evidence="3" id="KW-1185">Reference proteome</keyword>
<evidence type="ECO:0000256" key="1">
    <source>
        <dbReference type="SAM" id="Phobius"/>
    </source>
</evidence>
<keyword evidence="1" id="KW-0812">Transmembrane</keyword>
<reference evidence="2 3" key="1">
    <citation type="journal article" date="2012" name="Int. J. Syst. Evol. Microbiol.">
        <title>Flammeovirga pacifica sp. nov., isolated from deep-sea sediment.</title>
        <authorList>
            <person name="Xu H."/>
            <person name="Fu Y."/>
            <person name="Yang N."/>
            <person name="Ding Z."/>
            <person name="Lai Q."/>
            <person name="Zeng R."/>
        </authorList>
    </citation>
    <scope>NUCLEOTIDE SEQUENCE [LARGE SCALE GENOMIC DNA]</scope>
    <source>
        <strain evidence="3">DSM 24597 / LMG 26175 / WPAGA1</strain>
    </source>
</reference>
<dbReference type="PANTHER" id="PTHR40394">
    <property type="entry name" value="LIPOPROTEIN-RELATED"/>
    <property type="match status" value="1"/>
</dbReference>
<feature type="transmembrane region" description="Helical" evidence="1">
    <location>
        <begin position="97"/>
        <end position="119"/>
    </location>
</feature>
<evidence type="ECO:0000313" key="2">
    <source>
        <dbReference type="EMBL" id="OHX68509.1"/>
    </source>
</evidence>
<accession>A0A1S1Z5E2</accession>
<feature type="transmembrane region" description="Helical" evidence="1">
    <location>
        <begin position="58"/>
        <end position="77"/>
    </location>
</feature>
<keyword evidence="1" id="KW-0472">Membrane</keyword>
<dbReference type="InterPro" id="IPR021776">
    <property type="entry name" value="ActD"/>
</dbReference>
<sequence>MEKNTNYLVGVFGDEDIMIKAVKALRKKGVNIYEVFTPYPVHFLEDALGYKRSWMPKAAFGFGALGTTCAILLQSWIMGFEWPMIIGGKGFIAIPDFVPITFELTVLFSAFGMAGSFFVSQDLKPYKVPQIFDRRQSDDKHIMAIDLAANKLSEDEIKALLSEAGAEEVNNKSFTEKEKKGSFIDYVVDLFTNGVTDSARELKG</sequence>
<dbReference type="STRING" id="915059.NH26_09450"/>
<proteinExistence type="predicted"/>
<gene>
    <name evidence="2" type="ORF">NH26_09450</name>
</gene>
<evidence type="ECO:0000313" key="3">
    <source>
        <dbReference type="Proteomes" id="UP000179797"/>
    </source>
</evidence>
<protein>
    <submittedName>
        <fullName evidence="2">Quinol:cytochrome C oxidoreductase</fullName>
    </submittedName>
</protein>
<keyword evidence="1" id="KW-1133">Transmembrane helix</keyword>
<dbReference type="Proteomes" id="UP000179797">
    <property type="component" value="Unassembled WGS sequence"/>
</dbReference>
<dbReference type="RefSeq" id="WP_044221789.1">
    <property type="nucleotide sequence ID" value="NZ_JRYR02000001.1"/>
</dbReference>
<name>A0A1S1Z5E2_FLAPC</name>
<dbReference type="OrthoDB" id="9792475at2"/>